<evidence type="ECO:0000313" key="4">
    <source>
        <dbReference type="Proteomes" id="UP000076796"/>
    </source>
</evidence>
<dbReference type="Pfam" id="PF08327">
    <property type="entry name" value="AHSA1"/>
    <property type="match status" value="1"/>
</dbReference>
<dbReference type="InterPro" id="IPR023393">
    <property type="entry name" value="START-like_dom_sf"/>
</dbReference>
<dbReference type="SUPFAM" id="SSF55961">
    <property type="entry name" value="Bet v1-like"/>
    <property type="match status" value="1"/>
</dbReference>
<dbReference type="OrthoDB" id="2389233at2"/>
<organism evidence="3 4">
    <name type="scientific">Paenibacillus glucanolyticus</name>
    <dbReference type="NCBI Taxonomy" id="59843"/>
    <lineage>
        <taxon>Bacteria</taxon>
        <taxon>Bacillati</taxon>
        <taxon>Bacillota</taxon>
        <taxon>Bacilli</taxon>
        <taxon>Bacillales</taxon>
        <taxon>Paenibacillaceae</taxon>
        <taxon>Paenibacillus</taxon>
    </lineage>
</organism>
<evidence type="ECO:0000313" key="3">
    <source>
        <dbReference type="EMBL" id="KZS45538.1"/>
    </source>
</evidence>
<evidence type="ECO:0000256" key="1">
    <source>
        <dbReference type="ARBA" id="ARBA00006817"/>
    </source>
</evidence>
<name>A0A163HL14_9BACL</name>
<comment type="similarity">
    <text evidence="1">Belongs to the AHA1 family.</text>
</comment>
<dbReference type="Proteomes" id="UP000076796">
    <property type="component" value="Unassembled WGS sequence"/>
</dbReference>
<feature type="domain" description="Activator of Hsp90 ATPase homologue 1/2-like C-terminal" evidence="2">
    <location>
        <begin position="11"/>
        <end position="144"/>
    </location>
</feature>
<evidence type="ECO:0000259" key="2">
    <source>
        <dbReference type="Pfam" id="PF08327"/>
    </source>
</evidence>
<dbReference type="Gene3D" id="3.30.530.20">
    <property type="match status" value="1"/>
</dbReference>
<dbReference type="CDD" id="cd07814">
    <property type="entry name" value="SRPBCC_CalC_Aha1-like"/>
    <property type="match status" value="1"/>
</dbReference>
<reference evidence="3" key="1">
    <citation type="journal article" date="2016" name="Genome Announc.">
        <title>Draft genomes of two strains of Paenibacillus glucanolyticus with capability to degrade lignocellulose.</title>
        <authorList>
            <person name="Mathews S.L."/>
            <person name="Pawlak J."/>
            <person name="Grunden A.M."/>
        </authorList>
    </citation>
    <scope>NUCLEOTIDE SEQUENCE [LARGE SCALE GENOMIC DNA]</scope>
    <source>
        <strain evidence="3">SLM1</strain>
    </source>
</reference>
<dbReference type="EMBL" id="LWMH01000001">
    <property type="protein sequence ID" value="KZS45538.1"/>
    <property type="molecule type" value="Genomic_DNA"/>
</dbReference>
<accession>A0A163HL14</accession>
<keyword evidence="4" id="KW-1185">Reference proteome</keyword>
<dbReference type="RefSeq" id="WP_082834251.1">
    <property type="nucleotide sequence ID" value="NZ_CP147845.1"/>
</dbReference>
<dbReference type="AlphaFoldDB" id="A0A163HL14"/>
<dbReference type="InterPro" id="IPR013538">
    <property type="entry name" value="ASHA1/2-like_C"/>
</dbReference>
<proteinExistence type="inferred from homology"/>
<protein>
    <recommendedName>
        <fullName evidence="2">Activator of Hsp90 ATPase homologue 1/2-like C-terminal domain-containing protein</fullName>
    </recommendedName>
</protein>
<gene>
    <name evidence="3" type="ORF">AWU65_06185</name>
</gene>
<comment type="caution">
    <text evidence="3">The sequence shown here is derived from an EMBL/GenBank/DDBJ whole genome shotgun (WGS) entry which is preliminary data.</text>
</comment>
<sequence>MEITMEVYIEADIEDVFPYVNNDEKIKLWNTLMIENIYHSDAERNCRIPGTRYTSVQQISDKTYRAEAEILEFNPPYLVSVGATTKEGYSTTRYILSRSGSGTLVQLHSSTLPSNLFYKILIKLLGGWSTRLVWKGQFDNLKKVAEQTQYPLMKPDRSNS</sequence>
<dbReference type="GeneID" id="97553174"/>